<feature type="compositionally biased region" description="Polar residues" evidence="11">
    <location>
        <begin position="26"/>
        <end position="49"/>
    </location>
</feature>
<evidence type="ECO:0000256" key="11">
    <source>
        <dbReference type="SAM" id="MobiDB-lite"/>
    </source>
</evidence>
<keyword evidence="14" id="KW-1185">Reference proteome</keyword>
<comment type="subcellular location">
    <subcellularLocation>
        <location evidence="2">Cytoplasm</location>
    </subcellularLocation>
    <subcellularLocation>
        <location evidence="3">Golgi apparatus</location>
    </subcellularLocation>
    <subcellularLocation>
        <location evidence="1">Membrane</location>
        <topology evidence="1">Peripheral membrane protein</topology>
        <orientation evidence="1">Cytoplasmic side</orientation>
    </subcellularLocation>
</comment>
<dbReference type="FunFam" id="1.20.1270.60:FF:000022">
    <property type="entry name" value="Sorting nexin 3 protein"/>
    <property type="match status" value="1"/>
</dbReference>
<accession>A0A4S4KGA6</accession>
<dbReference type="GO" id="GO:0005829">
    <property type="term" value="C:cytosol"/>
    <property type="evidence" value="ECO:0007669"/>
    <property type="project" value="GOC"/>
</dbReference>
<feature type="region of interest" description="Disordered" evidence="11">
    <location>
        <begin position="1"/>
        <end position="236"/>
    </location>
</feature>
<keyword evidence="8" id="KW-0653">Protein transport</keyword>
<proteinExistence type="inferred from homology"/>
<feature type="compositionally biased region" description="Polar residues" evidence="11">
    <location>
        <begin position="176"/>
        <end position="192"/>
    </location>
</feature>
<protein>
    <recommendedName>
        <fullName evidence="12">Sorting nexin/Vps5-like C-terminal domain-containing protein</fullName>
    </recommendedName>
</protein>
<keyword evidence="6" id="KW-0963">Cytoplasm</keyword>
<sequence>MDGFDDLLAPTRDALEKNPFADPFGRSSSPDPWTSFQTSSSALPGTETSAFDGDRSTTPTLDSPAPAESVHANATHESEPETPTEPTDVASPRSPGFRESISTSVEQIIEHSPPKRELTPPRASSPPVPSVTFSAVSPTLTSPTESPVSPAAAGHTPQPSISSSPFASLRPRASVDQESFSPLERPTSSTVERSFASLALGGESVNGWQSPQSSTFIGATSQPPAEEEDDEDDKPILQTRSGMNYQASSVPKIANHPVLQKDADLKLFMESDTFALDIKHRKAEIAHEKGGLMSTIGQTITGPRFYETDEWFDKQKTYLDSLELQLRGLVKSIDLVSKQRSELAVAAGEFAHTIAELSSSDVGLGPQLSSALSGLAAVERKVQELQEKQSEEDTFSIMSTADEYARLISSVRLAFSSRVRTYHSWQTADSNVKRVKQTHETNRAQGKIPSDQLSRSLALVADAERRALDAKQEFDHVSRLVKTEVARFEQERIEDFKISLEAFLDGMMSKQKELITTWEAYQQNLLKRMPPANQRHSVDSSVDSD</sequence>
<evidence type="ECO:0000313" key="13">
    <source>
        <dbReference type="EMBL" id="THG97248.1"/>
    </source>
</evidence>
<dbReference type="PANTHER" id="PTHR10555:SF170">
    <property type="entry name" value="FI18122P1"/>
    <property type="match status" value="1"/>
</dbReference>
<feature type="compositionally biased region" description="Polar residues" evidence="11">
    <location>
        <begin position="132"/>
        <end position="147"/>
    </location>
</feature>
<evidence type="ECO:0000256" key="5">
    <source>
        <dbReference type="ARBA" id="ARBA00022448"/>
    </source>
</evidence>
<dbReference type="Gene3D" id="1.20.1270.60">
    <property type="entry name" value="Arfaptin homology (AH) domain/BAR domain"/>
    <property type="match status" value="1"/>
</dbReference>
<dbReference type="GO" id="GO:0035091">
    <property type="term" value="F:phosphatidylinositol binding"/>
    <property type="evidence" value="ECO:0007669"/>
    <property type="project" value="TreeGrafter"/>
</dbReference>
<dbReference type="InterPro" id="IPR027267">
    <property type="entry name" value="AH/BAR_dom_sf"/>
</dbReference>
<evidence type="ECO:0000259" key="12">
    <source>
        <dbReference type="Pfam" id="PF09325"/>
    </source>
</evidence>
<dbReference type="GO" id="GO:0030904">
    <property type="term" value="C:retromer complex"/>
    <property type="evidence" value="ECO:0007669"/>
    <property type="project" value="UniProtKB-ARBA"/>
</dbReference>
<feature type="domain" description="Sorting nexin/Vps5-like C-terminal" evidence="12">
    <location>
        <begin position="290"/>
        <end position="523"/>
    </location>
</feature>
<feature type="compositionally biased region" description="Polar residues" evidence="11">
    <location>
        <begin position="206"/>
        <end position="223"/>
    </location>
</feature>
<evidence type="ECO:0000256" key="2">
    <source>
        <dbReference type="ARBA" id="ARBA00004496"/>
    </source>
</evidence>
<evidence type="ECO:0000256" key="8">
    <source>
        <dbReference type="ARBA" id="ARBA00022927"/>
    </source>
</evidence>
<evidence type="ECO:0000256" key="3">
    <source>
        <dbReference type="ARBA" id="ARBA00004555"/>
    </source>
</evidence>
<dbReference type="GO" id="GO:0005768">
    <property type="term" value="C:endosome"/>
    <property type="evidence" value="ECO:0007669"/>
    <property type="project" value="TreeGrafter"/>
</dbReference>
<feature type="compositionally biased region" description="Basic and acidic residues" evidence="11">
    <location>
        <begin position="108"/>
        <end position="119"/>
    </location>
</feature>
<evidence type="ECO:0000256" key="7">
    <source>
        <dbReference type="ARBA" id="ARBA00022553"/>
    </source>
</evidence>
<comment type="caution">
    <text evidence="13">The sequence shown here is derived from an EMBL/GenBank/DDBJ whole genome shotgun (WGS) entry which is preliminary data.</text>
</comment>
<keyword evidence="9" id="KW-0333">Golgi apparatus</keyword>
<dbReference type="SUPFAM" id="SSF103657">
    <property type="entry name" value="BAR/IMD domain-like"/>
    <property type="match status" value="1"/>
</dbReference>
<evidence type="ECO:0000256" key="9">
    <source>
        <dbReference type="ARBA" id="ARBA00023034"/>
    </source>
</evidence>
<reference evidence="13 14" key="1">
    <citation type="submission" date="2019-02" db="EMBL/GenBank/DDBJ databases">
        <title>Genome sequencing of the rare red list fungi Phlebia centrifuga.</title>
        <authorList>
            <person name="Buettner E."/>
            <person name="Kellner H."/>
        </authorList>
    </citation>
    <scope>NUCLEOTIDE SEQUENCE [LARGE SCALE GENOMIC DNA]</scope>
    <source>
        <strain evidence="13 14">DSM 108282</strain>
    </source>
</reference>
<keyword evidence="5" id="KW-0813">Transport</keyword>
<dbReference type="PANTHER" id="PTHR10555">
    <property type="entry name" value="SORTING NEXIN"/>
    <property type="match status" value="1"/>
</dbReference>
<evidence type="ECO:0000313" key="14">
    <source>
        <dbReference type="Proteomes" id="UP000309038"/>
    </source>
</evidence>
<dbReference type="GO" id="GO:0042147">
    <property type="term" value="P:retrograde transport, endosome to Golgi"/>
    <property type="evidence" value="ECO:0007669"/>
    <property type="project" value="TreeGrafter"/>
</dbReference>
<dbReference type="GO" id="GO:0015031">
    <property type="term" value="P:protein transport"/>
    <property type="evidence" value="ECO:0007669"/>
    <property type="project" value="UniProtKB-KW"/>
</dbReference>
<dbReference type="GO" id="GO:0045053">
    <property type="term" value="P:protein retention in Golgi apparatus"/>
    <property type="evidence" value="ECO:0007669"/>
    <property type="project" value="TreeGrafter"/>
</dbReference>
<name>A0A4S4KGA6_9APHY</name>
<feature type="compositionally biased region" description="Polar residues" evidence="11">
    <location>
        <begin position="157"/>
        <end position="166"/>
    </location>
</feature>
<dbReference type="InterPro" id="IPR015404">
    <property type="entry name" value="Vps5_C"/>
</dbReference>
<gene>
    <name evidence="13" type="ORF">EW026_g4721</name>
</gene>
<keyword evidence="7" id="KW-0597">Phosphoprotein</keyword>
<keyword evidence="10" id="KW-0472">Membrane</keyword>
<dbReference type="EMBL" id="SGPJ01000180">
    <property type="protein sequence ID" value="THG97248.1"/>
    <property type="molecule type" value="Genomic_DNA"/>
</dbReference>
<dbReference type="AlphaFoldDB" id="A0A4S4KGA6"/>
<evidence type="ECO:0000256" key="10">
    <source>
        <dbReference type="ARBA" id="ARBA00023136"/>
    </source>
</evidence>
<organism evidence="13 14">
    <name type="scientific">Hermanssonia centrifuga</name>
    <dbReference type="NCBI Taxonomy" id="98765"/>
    <lineage>
        <taxon>Eukaryota</taxon>
        <taxon>Fungi</taxon>
        <taxon>Dikarya</taxon>
        <taxon>Basidiomycota</taxon>
        <taxon>Agaricomycotina</taxon>
        <taxon>Agaricomycetes</taxon>
        <taxon>Polyporales</taxon>
        <taxon>Meruliaceae</taxon>
        <taxon>Hermanssonia</taxon>
    </lineage>
</organism>
<dbReference type="GO" id="GO:0005794">
    <property type="term" value="C:Golgi apparatus"/>
    <property type="evidence" value="ECO:0007669"/>
    <property type="project" value="UniProtKB-SubCell"/>
</dbReference>
<dbReference type="Pfam" id="PF09325">
    <property type="entry name" value="Vps5"/>
    <property type="match status" value="1"/>
</dbReference>
<evidence type="ECO:0000256" key="1">
    <source>
        <dbReference type="ARBA" id="ARBA00004287"/>
    </source>
</evidence>
<evidence type="ECO:0000256" key="4">
    <source>
        <dbReference type="ARBA" id="ARBA00010883"/>
    </source>
</evidence>
<evidence type="ECO:0000256" key="6">
    <source>
        <dbReference type="ARBA" id="ARBA00022490"/>
    </source>
</evidence>
<comment type="similarity">
    <text evidence="4">Belongs to the sorting nexin family.</text>
</comment>
<dbReference type="Proteomes" id="UP000309038">
    <property type="component" value="Unassembled WGS sequence"/>
</dbReference>